<dbReference type="SUPFAM" id="SSF56300">
    <property type="entry name" value="Metallo-dependent phosphatases"/>
    <property type="match status" value="1"/>
</dbReference>
<dbReference type="InterPro" id="IPR051693">
    <property type="entry name" value="UPF0046_metallophosphoest"/>
</dbReference>
<dbReference type="RefSeq" id="WP_025046353.1">
    <property type="nucleotide sequence ID" value="NZ_QBKU01000007.1"/>
</dbReference>
<dbReference type="InterPro" id="IPR024654">
    <property type="entry name" value="Calcineurin-like_PHP_lpxH"/>
</dbReference>
<dbReference type="InterPro" id="IPR029052">
    <property type="entry name" value="Metallo-depent_PP-like"/>
</dbReference>
<dbReference type="AlphaFoldDB" id="A0A2T6CCW5"/>
<sequence length="199" mass="21180">MKILAFSDLHRDKDAANVILSASVEADIVVGAGDFATKRTGAKDTLDILAQCRVPLVVVHGNHDAPSEIEHICGQAQNLHYLHGAGMTLRGISFFGLGGEIPSRNTFHWNASETEVNAAKMLTACPPNAVLITHTPPFGAADLQNNGNHEGSIAIRDAAENLAPQLLLCGHIHHAWGSHGKVASTPVHNLGPTINWFDV</sequence>
<dbReference type="PANTHER" id="PTHR12905">
    <property type="entry name" value="METALLOPHOSPHOESTERASE"/>
    <property type="match status" value="1"/>
</dbReference>
<evidence type="ECO:0000313" key="4">
    <source>
        <dbReference type="Proteomes" id="UP000244092"/>
    </source>
</evidence>
<accession>A0A2T6CCW5</accession>
<dbReference type="Pfam" id="PF12850">
    <property type="entry name" value="Metallophos_2"/>
    <property type="match status" value="1"/>
</dbReference>
<dbReference type="Gene3D" id="3.60.21.10">
    <property type="match status" value="1"/>
</dbReference>
<protein>
    <submittedName>
        <fullName evidence="3">Icc-related predicted phosphoesterase</fullName>
    </submittedName>
</protein>
<evidence type="ECO:0000313" key="3">
    <source>
        <dbReference type="EMBL" id="PTX73344.1"/>
    </source>
</evidence>
<evidence type="ECO:0000259" key="2">
    <source>
        <dbReference type="Pfam" id="PF12850"/>
    </source>
</evidence>
<evidence type="ECO:0000256" key="1">
    <source>
        <dbReference type="ARBA" id="ARBA00008950"/>
    </source>
</evidence>
<gene>
    <name evidence="3" type="ORF">C8N31_10744</name>
</gene>
<feature type="domain" description="Calcineurin-like phosphoesterase" evidence="2">
    <location>
        <begin position="1"/>
        <end position="175"/>
    </location>
</feature>
<proteinExistence type="inferred from homology"/>
<reference evidence="3 4" key="1">
    <citation type="submission" date="2018-04" db="EMBL/GenBank/DDBJ databases">
        <title>Genomic Encyclopedia of Archaeal and Bacterial Type Strains, Phase II (KMG-II): from individual species to whole genera.</title>
        <authorList>
            <person name="Goeker M."/>
        </authorList>
    </citation>
    <scope>NUCLEOTIDE SEQUENCE [LARGE SCALE GENOMIC DNA]</scope>
    <source>
        <strain evidence="3 4">DSM 12244</strain>
    </source>
</reference>
<dbReference type="EMBL" id="QBKU01000007">
    <property type="protein sequence ID" value="PTX73344.1"/>
    <property type="molecule type" value="Genomic_DNA"/>
</dbReference>
<comment type="caution">
    <text evidence="3">The sequence shown here is derived from an EMBL/GenBank/DDBJ whole genome shotgun (WGS) entry which is preliminary data.</text>
</comment>
<comment type="similarity">
    <text evidence="1">Belongs to the metallophosphoesterase superfamily. YfcE family.</text>
</comment>
<dbReference type="Proteomes" id="UP000244092">
    <property type="component" value="Unassembled WGS sequence"/>
</dbReference>
<organism evidence="3 4">
    <name type="scientific">Sulfitobacter mediterraneus</name>
    <dbReference type="NCBI Taxonomy" id="83219"/>
    <lineage>
        <taxon>Bacteria</taxon>
        <taxon>Pseudomonadati</taxon>
        <taxon>Pseudomonadota</taxon>
        <taxon>Alphaproteobacteria</taxon>
        <taxon>Rhodobacterales</taxon>
        <taxon>Roseobacteraceae</taxon>
        <taxon>Sulfitobacter</taxon>
    </lineage>
</organism>
<name>A0A2T6CCW5_9RHOB</name>
<dbReference type="PANTHER" id="PTHR12905:SF0">
    <property type="entry name" value="CALCINEURIN-LIKE PHOSPHOESTERASE DOMAIN-CONTAINING PROTEIN"/>
    <property type="match status" value="1"/>
</dbReference>